<gene>
    <name evidence="1" type="ORF">AAL_04872</name>
</gene>
<sequence>MFSSSLRDRKGWTEAVAPLLRSEKWREADLDDHDVALTLSSDQRTVTLYFFLFPADPADNASVMEKVERCAARTDAKCVIFTVVQGIDSMSAFVELQKQTLQHDRIQIMPLAKASQLVTTLETIQQHHRVESTRPTMFNENLARRGILRYCVRHGLPLVDGQVDKLMHAFDGIAGLARASTTSEGTARLCRTLGEEDGQRVVSFFLDGPAPL</sequence>
<proteinExistence type="predicted"/>
<accession>A0A168B410</accession>
<name>A0A168B410_9HYPO</name>
<organism evidence="1 2">
    <name type="scientific">Moelleriella libera RCEF 2490</name>
    <dbReference type="NCBI Taxonomy" id="1081109"/>
    <lineage>
        <taxon>Eukaryota</taxon>
        <taxon>Fungi</taxon>
        <taxon>Dikarya</taxon>
        <taxon>Ascomycota</taxon>
        <taxon>Pezizomycotina</taxon>
        <taxon>Sordariomycetes</taxon>
        <taxon>Hypocreomycetidae</taxon>
        <taxon>Hypocreales</taxon>
        <taxon>Clavicipitaceae</taxon>
        <taxon>Moelleriella</taxon>
    </lineage>
</organism>
<reference evidence="1 2" key="1">
    <citation type="journal article" date="2016" name="Genome Biol. Evol.">
        <title>Divergent and convergent evolution of fungal pathogenicity.</title>
        <authorList>
            <person name="Shang Y."/>
            <person name="Xiao G."/>
            <person name="Zheng P."/>
            <person name="Cen K."/>
            <person name="Zhan S."/>
            <person name="Wang C."/>
        </authorList>
    </citation>
    <scope>NUCLEOTIDE SEQUENCE [LARGE SCALE GENOMIC DNA]</scope>
    <source>
        <strain evidence="1 2">RCEF 2490</strain>
    </source>
</reference>
<dbReference type="EMBL" id="AZGY01000010">
    <property type="protein sequence ID" value="KZZ94761.1"/>
    <property type="molecule type" value="Genomic_DNA"/>
</dbReference>
<comment type="caution">
    <text evidence="1">The sequence shown here is derived from an EMBL/GenBank/DDBJ whole genome shotgun (WGS) entry which is preliminary data.</text>
</comment>
<dbReference type="OrthoDB" id="2129069at2759"/>
<keyword evidence="2" id="KW-1185">Reference proteome</keyword>
<evidence type="ECO:0000313" key="1">
    <source>
        <dbReference type="EMBL" id="KZZ94761.1"/>
    </source>
</evidence>
<evidence type="ECO:0000313" key="2">
    <source>
        <dbReference type="Proteomes" id="UP000078544"/>
    </source>
</evidence>
<dbReference type="AlphaFoldDB" id="A0A168B410"/>
<protein>
    <submittedName>
        <fullName evidence="1">Uncharacterized protein</fullName>
    </submittedName>
</protein>
<dbReference type="Proteomes" id="UP000078544">
    <property type="component" value="Unassembled WGS sequence"/>
</dbReference>